<evidence type="ECO:0000259" key="1">
    <source>
        <dbReference type="Pfam" id="PF07045"/>
    </source>
</evidence>
<organism evidence="2 3">
    <name type="scientific">Prochlorococcus marinus str. MIT 9116</name>
    <dbReference type="NCBI Taxonomy" id="167544"/>
    <lineage>
        <taxon>Bacteria</taxon>
        <taxon>Bacillati</taxon>
        <taxon>Cyanobacteriota</taxon>
        <taxon>Cyanophyceae</taxon>
        <taxon>Synechococcales</taxon>
        <taxon>Prochlorococcaceae</taxon>
        <taxon>Prochlorococcus</taxon>
    </lineage>
</organism>
<evidence type="ECO:0000313" key="3">
    <source>
        <dbReference type="Proteomes" id="UP000030491"/>
    </source>
</evidence>
<name>A0A0A1ZYU8_PROMR</name>
<proteinExistence type="predicted"/>
<comment type="caution">
    <text evidence="2">The sequence shown here is derived from an EMBL/GenBank/DDBJ whole genome shotgun (WGS) entry which is preliminary data.</text>
</comment>
<reference evidence="3" key="1">
    <citation type="journal article" date="2014" name="Sci. Data">
        <title>Genomes of diverse isolates of the marine cyanobacterium Prochlorococcus.</title>
        <authorList>
            <person name="Biller S."/>
            <person name="Berube P."/>
            <person name="Thompson J."/>
            <person name="Kelly L."/>
            <person name="Roggensack S."/>
            <person name="Awad L."/>
            <person name="Roache-Johnson K."/>
            <person name="Ding H."/>
            <person name="Giovannoni S.J."/>
            <person name="Moore L.R."/>
            <person name="Chisholm S.W."/>
        </authorList>
    </citation>
    <scope>NUCLEOTIDE SEQUENCE [LARGE SCALE GENOMIC DNA]</scope>
</reference>
<dbReference type="InterPro" id="IPR011008">
    <property type="entry name" value="Dimeric_a/b-barrel"/>
</dbReference>
<gene>
    <name evidence="2" type="ORF">EU93_0076</name>
</gene>
<dbReference type="RefSeq" id="WP_032512845.1">
    <property type="nucleotide sequence ID" value="NZ_JNAJ01000002.1"/>
</dbReference>
<dbReference type="SUPFAM" id="SSF54909">
    <property type="entry name" value="Dimeric alpha+beta barrel"/>
    <property type="match status" value="1"/>
</dbReference>
<sequence>MSKGFWLVTTTVTNPAFAEYVEAFQPWIESVGGSVFAKDLDGQTVEGKGGKLSVIIEFPSKQAAIDAYNSSEYQELSKLRWANSIDTNITIMDGSVTH</sequence>
<dbReference type="EMBL" id="JNAJ01000002">
    <property type="protein sequence ID" value="KGF93766.1"/>
    <property type="molecule type" value="Genomic_DNA"/>
</dbReference>
<dbReference type="Pfam" id="PF07045">
    <property type="entry name" value="DUF1330"/>
    <property type="match status" value="1"/>
</dbReference>
<dbReference type="InterPro" id="IPR010753">
    <property type="entry name" value="DUF1330"/>
</dbReference>
<feature type="domain" description="DUF1330" evidence="1">
    <location>
        <begin position="3"/>
        <end position="94"/>
    </location>
</feature>
<accession>A0A0A1ZYU8</accession>
<evidence type="ECO:0000313" key="2">
    <source>
        <dbReference type="EMBL" id="KGF93766.1"/>
    </source>
</evidence>
<protein>
    <recommendedName>
        <fullName evidence="1">DUF1330 domain-containing protein</fullName>
    </recommendedName>
</protein>
<dbReference type="Proteomes" id="UP000030491">
    <property type="component" value="Unassembled WGS sequence"/>
</dbReference>
<dbReference type="AlphaFoldDB" id="A0A0A1ZYU8"/>
<dbReference type="OrthoDB" id="540140at2"/>
<dbReference type="PANTHER" id="PTHR41521:SF4">
    <property type="entry name" value="BLR0684 PROTEIN"/>
    <property type="match status" value="1"/>
</dbReference>
<dbReference type="PANTHER" id="PTHR41521">
    <property type="match status" value="1"/>
</dbReference>
<dbReference type="Gene3D" id="3.30.70.100">
    <property type="match status" value="1"/>
</dbReference>